<keyword evidence="1" id="KW-1133">Transmembrane helix</keyword>
<feature type="transmembrane region" description="Helical" evidence="1">
    <location>
        <begin position="84"/>
        <end position="101"/>
    </location>
</feature>
<organism evidence="2 3">
    <name type="scientific">Bifidobacterium asteroides</name>
    <dbReference type="NCBI Taxonomy" id="1684"/>
    <lineage>
        <taxon>Bacteria</taxon>
        <taxon>Bacillati</taxon>
        <taxon>Actinomycetota</taxon>
        <taxon>Actinomycetes</taxon>
        <taxon>Bifidobacteriales</taxon>
        <taxon>Bifidobacteriaceae</taxon>
        <taxon>Bifidobacterium</taxon>
    </lineage>
</organism>
<evidence type="ECO:0000313" key="3">
    <source>
        <dbReference type="Proteomes" id="UP000317536"/>
    </source>
</evidence>
<feature type="transmembrane region" description="Helical" evidence="1">
    <location>
        <begin position="155"/>
        <end position="176"/>
    </location>
</feature>
<gene>
    <name evidence="2" type="ORF">FPK29_06840</name>
</gene>
<dbReference type="AlphaFoldDB" id="A0A556R9A4"/>
<sequence length="233" mass="26395">MKRFAVGYEFLCRIIMMIFVVHVAFLAHTLLGLVLIGFFPSMAATCTTYRTWLLDLKDRSWTVKQTWMTFHRAWRSELAAANRFGWPQFLVWALLIWEYWLTMTNDMGTLTPVVSGLLLLLNLLYGLFVLLSWPVRSNFDEGPLWAARTALSMVVGRPLCSLMVLVLLMITGWAYYTWPGLAVTFGLAVPLFADMAAVYSWGRLPGMDVHVLEPAKKRVSGSGSASKSDTRSR</sequence>
<feature type="transmembrane region" description="Helical" evidence="1">
    <location>
        <begin position="183"/>
        <end position="202"/>
    </location>
</feature>
<dbReference type="Proteomes" id="UP000317536">
    <property type="component" value="Unassembled WGS sequence"/>
</dbReference>
<feature type="transmembrane region" description="Helical" evidence="1">
    <location>
        <begin position="113"/>
        <end position="135"/>
    </location>
</feature>
<keyword evidence="1" id="KW-0472">Membrane</keyword>
<comment type="caution">
    <text evidence="2">The sequence shown here is derived from an EMBL/GenBank/DDBJ whole genome shotgun (WGS) entry which is preliminary data.</text>
</comment>
<keyword evidence="1" id="KW-0812">Transmembrane</keyword>
<dbReference type="EMBL" id="VMHJ01000003">
    <property type="protein sequence ID" value="TSJ85467.1"/>
    <property type="molecule type" value="Genomic_DNA"/>
</dbReference>
<evidence type="ECO:0000313" key="2">
    <source>
        <dbReference type="EMBL" id="TSJ85467.1"/>
    </source>
</evidence>
<feature type="transmembrane region" description="Helical" evidence="1">
    <location>
        <begin position="12"/>
        <end position="39"/>
    </location>
</feature>
<accession>A0A556R9A4</accession>
<dbReference type="InterPro" id="IPR006938">
    <property type="entry name" value="DUF624"/>
</dbReference>
<reference evidence="2 3" key="1">
    <citation type="submission" date="2019-07" db="EMBL/GenBank/DDBJ databases">
        <title>Bifidobacterium asteroides genomes.</title>
        <authorList>
            <person name="Zheng H."/>
        </authorList>
    </citation>
    <scope>NUCLEOTIDE SEQUENCE [LARGE SCALE GENOMIC DNA]</scope>
    <source>
        <strain evidence="2 3">W8111</strain>
    </source>
</reference>
<evidence type="ECO:0000256" key="1">
    <source>
        <dbReference type="SAM" id="Phobius"/>
    </source>
</evidence>
<name>A0A556R9A4_9BIFI</name>
<dbReference type="Pfam" id="PF04854">
    <property type="entry name" value="DUF624"/>
    <property type="match status" value="1"/>
</dbReference>
<proteinExistence type="predicted"/>
<protein>
    <submittedName>
        <fullName evidence="2">DUF624 domain-containing protein</fullName>
    </submittedName>
</protein>